<gene>
    <name evidence="2" type="ORF">IPA_06415</name>
</gene>
<dbReference type="AlphaFoldDB" id="A0A977KCV0"/>
<proteinExistence type="predicted"/>
<dbReference type="GO" id="GO:0120545">
    <property type="term" value="F:nucleic acid conformation isomerase activity"/>
    <property type="evidence" value="ECO:0007669"/>
    <property type="project" value="UniProtKB-ARBA"/>
</dbReference>
<dbReference type="Gene3D" id="3.40.50.300">
    <property type="entry name" value="P-loop containing nucleotide triphosphate hydrolases"/>
    <property type="match status" value="2"/>
</dbReference>
<dbReference type="KEGG" id="ipc:IPA_06415"/>
<name>A0A977KCV0_9CREN</name>
<organism evidence="2 3">
    <name type="scientific">Ignicoccus pacificus DSM 13166</name>
    <dbReference type="NCBI Taxonomy" id="940294"/>
    <lineage>
        <taxon>Archaea</taxon>
        <taxon>Thermoproteota</taxon>
        <taxon>Thermoprotei</taxon>
        <taxon>Desulfurococcales</taxon>
        <taxon>Desulfurococcaceae</taxon>
        <taxon>Ignicoccus</taxon>
    </lineage>
</organism>
<sequence>MRGVSDTLVVGPTTVAEGDEELVLGKLRIKLRKFQEEVKRTKGNVVIKAPTGSGKTLTLLLFDAENAVGVYPSRALVNDQFESLSSLFRRGCEEESKGSLKIFDCDKEKYVLLKITSESLEGRGWKALEGLCEKVLELRDEGAKSIVFTVPEYPYFLLSGEYDNFYRVGTILKRLSVEEPEKLVDKIRHLSREVVVRKGFCAQLFFAPNLFFDEFHAYSGKSLYGALALLSIYTSLPFIETRIAISSATHTPEFALAKKILEEFITIEAQKGGLEVRGKTIMRLMFIRSRWPGVAAFSYVEDLVPLIVKENIHEIRERVEGGDKVGIIVDKIANVYETYRVLKEGGVKDVVCVTSLSEELGCGGDPREASVIVGNEAISYGIDIKDLNYGLVTAKTWHQLVQRVGRFGRGPHSSELILPYPLKVKDLFKKSYMEWEDFVELSKKIYPKRPLDWYAESGLGGLKLRKVLDMYELTTYIMYRDKFKASQILKKALTRSRRILNEVKEKGELHLGALATFYFSSFRGASDELIIKARNFELEDSPEGPKINVNKPVRGYLALEVDVDEELKEVLKTFEGKVIQFNAFVELLSKWTPRIVQVIGKNINPLSKVGPSKDPIYVLRSNEGYLRYLLSVESAVGLVYTRGGEVKLLGVLVRV</sequence>
<dbReference type="Pfam" id="PF00270">
    <property type="entry name" value="DEAD"/>
    <property type="match status" value="1"/>
</dbReference>
<dbReference type="SMART" id="SM00487">
    <property type="entry name" value="DEXDc"/>
    <property type="match status" value="1"/>
</dbReference>
<dbReference type="EMBL" id="CP006868">
    <property type="protein sequence ID" value="UXD22580.1"/>
    <property type="molecule type" value="Genomic_DNA"/>
</dbReference>
<dbReference type="GO" id="GO:0003676">
    <property type="term" value="F:nucleic acid binding"/>
    <property type="evidence" value="ECO:0007669"/>
    <property type="project" value="InterPro"/>
</dbReference>
<dbReference type="Proteomes" id="UP001063698">
    <property type="component" value="Chromosome"/>
</dbReference>
<keyword evidence="3" id="KW-1185">Reference proteome</keyword>
<dbReference type="InterPro" id="IPR011545">
    <property type="entry name" value="DEAD/DEAH_box_helicase_dom"/>
</dbReference>
<dbReference type="InterPro" id="IPR027417">
    <property type="entry name" value="P-loop_NTPase"/>
</dbReference>
<dbReference type="InterPro" id="IPR014001">
    <property type="entry name" value="Helicase_ATP-bd"/>
</dbReference>
<evidence type="ECO:0000313" key="2">
    <source>
        <dbReference type="EMBL" id="UXD22580.1"/>
    </source>
</evidence>
<dbReference type="GO" id="GO:0140097">
    <property type="term" value="F:catalytic activity, acting on DNA"/>
    <property type="evidence" value="ECO:0007669"/>
    <property type="project" value="UniProtKB-ARBA"/>
</dbReference>
<reference evidence="2" key="1">
    <citation type="submission" date="2013-11" db="EMBL/GenBank/DDBJ databases">
        <title>Comparative genomics of Ignicoccus.</title>
        <authorList>
            <person name="Podar M."/>
        </authorList>
    </citation>
    <scope>NUCLEOTIDE SEQUENCE</scope>
    <source>
        <strain evidence="2">DSM 13166</strain>
    </source>
</reference>
<dbReference type="GO" id="GO:0005524">
    <property type="term" value="F:ATP binding"/>
    <property type="evidence" value="ECO:0007669"/>
    <property type="project" value="InterPro"/>
</dbReference>
<evidence type="ECO:0000259" key="1">
    <source>
        <dbReference type="SMART" id="SM00487"/>
    </source>
</evidence>
<evidence type="ECO:0000313" key="3">
    <source>
        <dbReference type="Proteomes" id="UP001063698"/>
    </source>
</evidence>
<accession>A0A977KCV0</accession>
<dbReference type="SUPFAM" id="SSF52540">
    <property type="entry name" value="P-loop containing nucleoside triphosphate hydrolases"/>
    <property type="match status" value="1"/>
</dbReference>
<feature type="domain" description="Helicase ATP-binding" evidence="1">
    <location>
        <begin position="27"/>
        <end position="277"/>
    </location>
</feature>
<protein>
    <recommendedName>
        <fullName evidence="1">Helicase ATP-binding domain-containing protein</fullName>
    </recommendedName>
</protein>